<evidence type="ECO:0000256" key="3">
    <source>
        <dbReference type="ARBA" id="ARBA00022448"/>
    </source>
</evidence>
<evidence type="ECO:0000313" key="5">
    <source>
        <dbReference type="EMBL" id="MBB6674050.1"/>
    </source>
</evidence>
<dbReference type="Pfam" id="PF01547">
    <property type="entry name" value="SBP_bac_1"/>
    <property type="match status" value="1"/>
</dbReference>
<dbReference type="RefSeq" id="WP_185671911.1">
    <property type="nucleotide sequence ID" value="NZ_JACJVP010000043.1"/>
</dbReference>
<reference evidence="5 6" key="1">
    <citation type="submission" date="2020-08" db="EMBL/GenBank/DDBJ databases">
        <title>Cohnella phylogeny.</title>
        <authorList>
            <person name="Dunlap C."/>
        </authorList>
    </citation>
    <scope>NUCLEOTIDE SEQUENCE [LARGE SCALE GENOMIC DNA]</scope>
    <source>
        <strain evidence="5 6">DSM 28246</strain>
    </source>
</reference>
<dbReference type="InterPro" id="IPR006059">
    <property type="entry name" value="SBP"/>
</dbReference>
<dbReference type="GO" id="GO:0030313">
    <property type="term" value="C:cell envelope"/>
    <property type="evidence" value="ECO:0007669"/>
    <property type="project" value="UniProtKB-SubCell"/>
</dbReference>
<dbReference type="CDD" id="cd13585">
    <property type="entry name" value="PBP2_TMBP_like"/>
    <property type="match status" value="1"/>
</dbReference>
<keyword evidence="4" id="KW-0732">Signal</keyword>
<organism evidence="5 6">
    <name type="scientific">Cohnella nanjingensis</name>
    <dbReference type="NCBI Taxonomy" id="1387779"/>
    <lineage>
        <taxon>Bacteria</taxon>
        <taxon>Bacillati</taxon>
        <taxon>Bacillota</taxon>
        <taxon>Bacilli</taxon>
        <taxon>Bacillales</taxon>
        <taxon>Paenibacillaceae</taxon>
        <taxon>Cohnella</taxon>
    </lineage>
</organism>
<evidence type="ECO:0000256" key="2">
    <source>
        <dbReference type="ARBA" id="ARBA00008520"/>
    </source>
</evidence>
<evidence type="ECO:0000313" key="6">
    <source>
        <dbReference type="Proteomes" id="UP000547209"/>
    </source>
</evidence>
<gene>
    <name evidence="5" type="ORF">H7C19_25550</name>
</gene>
<dbReference type="Gene3D" id="3.40.190.10">
    <property type="entry name" value="Periplasmic binding protein-like II"/>
    <property type="match status" value="1"/>
</dbReference>
<dbReference type="PANTHER" id="PTHR43649:SF31">
    <property type="entry name" value="SN-GLYCEROL-3-PHOSPHATE-BINDING PERIPLASMIC PROTEIN UGPB"/>
    <property type="match status" value="1"/>
</dbReference>
<proteinExistence type="inferred from homology"/>
<accession>A0A7X0VHE1</accession>
<protein>
    <submittedName>
        <fullName evidence="5">Sugar ABC transporter substrate-binding protein</fullName>
    </submittedName>
</protein>
<dbReference type="AlphaFoldDB" id="A0A7X0VHE1"/>
<evidence type="ECO:0000256" key="1">
    <source>
        <dbReference type="ARBA" id="ARBA00004196"/>
    </source>
</evidence>
<keyword evidence="3" id="KW-0813">Transport</keyword>
<dbReference type="PANTHER" id="PTHR43649">
    <property type="entry name" value="ARABINOSE-BINDING PROTEIN-RELATED"/>
    <property type="match status" value="1"/>
</dbReference>
<sequence length="445" mass="48088">MGKGIRWGQLTAVLAGSAILLSACGSNDKNGSPSPSAFAASPSSSASAAPSASPSASAENVTITYGLWDQVQQPAMEAIIAKFRETHPNIEVKIELTPWSEYWTKLDTAATGGTLPDVFWMNGSSIVKFAANGKLLAYDDYATADAFDWNVYPKSLVDMYSYKGKRYGMPKDYDTIGLWYNKALFDAKKLPYPDDTWDWNKAVEVAKQLTDPAKGIWGLPAQFQGQIGFYNTILEAGGYLLSPDGAKSGYGTPEGIRGIELQTDLILKHKVSPTLAQMTDTNPKDLFKSGKVAMLMDGSWNVKDFATTEYTKANADVAVLPKDKVRSGIIHGLGNVAAANTKHPKEAWEFLKFLGSKDAAEIQAKDGTALPAVSGGEELWLKSVPAFHLQAFVDMAKVSVQYPATLHSDKWDGLEKETLKSAYTGESSAADAAKLLGEKIDETLK</sequence>
<dbReference type="EMBL" id="JACJVP010000043">
    <property type="protein sequence ID" value="MBB6674050.1"/>
    <property type="molecule type" value="Genomic_DNA"/>
</dbReference>
<comment type="caution">
    <text evidence="5">The sequence shown here is derived from an EMBL/GenBank/DDBJ whole genome shotgun (WGS) entry which is preliminary data.</text>
</comment>
<comment type="similarity">
    <text evidence="2">Belongs to the bacterial solute-binding protein 1 family.</text>
</comment>
<comment type="subcellular location">
    <subcellularLocation>
        <location evidence="1">Cell envelope</location>
    </subcellularLocation>
</comment>
<keyword evidence="6" id="KW-1185">Reference proteome</keyword>
<dbReference type="InterPro" id="IPR050490">
    <property type="entry name" value="Bact_solute-bd_prot1"/>
</dbReference>
<name>A0A7X0VHE1_9BACL</name>
<dbReference type="SUPFAM" id="SSF53850">
    <property type="entry name" value="Periplasmic binding protein-like II"/>
    <property type="match status" value="1"/>
</dbReference>
<evidence type="ECO:0000256" key="4">
    <source>
        <dbReference type="ARBA" id="ARBA00022729"/>
    </source>
</evidence>
<dbReference type="Proteomes" id="UP000547209">
    <property type="component" value="Unassembled WGS sequence"/>
</dbReference>
<dbReference type="PROSITE" id="PS51257">
    <property type="entry name" value="PROKAR_LIPOPROTEIN"/>
    <property type="match status" value="1"/>
</dbReference>